<accession>W4RYN3</accession>
<dbReference type="AlphaFoldDB" id="W4RYN3"/>
<dbReference type="Gene3D" id="3.40.50.360">
    <property type="match status" value="1"/>
</dbReference>
<dbReference type="EMBL" id="BAVB01000044">
    <property type="protein sequence ID" value="GAE48784.1"/>
    <property type="molecule type" value="Genomic_DNA"/>
</dbReference>
<protein>
    <submittedName>
        <fullName evidence="2">Flavodoxin domain-containing protein</fullName>
    </submittedName>
</protein>
<dbReference type="Proteomes" id="UP000019143">
    <property type="component" value="Unassembled WGS sequence"/>
</dbReference>
<reference evidence="2 3" key="1">
    <citation type="submission" date="2014-01" db="EMBL/GenBank/DDBJ databases">
        <title>Genome sequence and analysis of Xanthomonas arboricola pv. pruni.</title>
        <authorList>
            <person name="Fujikawa T."/>
            <person name="Nakazono-Nagaoka E."/>
        </authorList>
    </citation>
    <scope>NUCLEOTIDE SEQUENCE [LARGE SCALE GENOMIC DNA]</scope>
    <source>
        <strain evidence="3">MAFF 311562</strain>
    </source>
</reference>
<evidence type="ECO:0000313" key="3">
    <source>
        <dbReference type="Proteomes" id="UP000019143"/>
    </source>
</evidence>
<gene>
    <name evidence="2" type="ORF">XPU_0316</name>
</gene>
<dbReference type="InterPro" id="IPR029039">
    <property type="entry name" value="Flavoprotein-like_sf"/>
</dbReference>
<sequence>MGTGLLPSNTKAHGPQDINWTAGSAGALAISPSDASPEEAPRSGDLETAKLLGKRVAEFAGKLKG</sequence>
<comment type="caution">
    <text evidence="2">The sequence shown here is derived from an EMBL/GenBank/DDBJ whole genome shotgun (WGS) entry which is preliminary data.</text>
</comment>
<feature type="region of interest" description="Disordered" evidence="1">
    <location>
        <begin position="1"/>
        <end position="44"/>
    </location>
</feature>
<feature type="compositionally biased region" description="Polar residues" evidence="1">
    <location>
        <begin position="1"/>
        <end position="11"/>
    </location>
</feature>
<organism evidence="2 3">
    <name type="scientific">Xanthomonas arboricola pv. pruni str. MAFF 311562</name>
    <dbReference type="NCBI Taxonomy" id="1414836"/>
    <lineage>
        <taxon>Bacteria</taxon>
        <taxon>Pseudomonadati</taxon>
        <taxon>Pseudomonadota</taxon>
        <taxon>Gammaproteobacteria</taxon>
        <taxon>Lysobacterales</taxon>
        <taxon>Lysobacteraceae</taxon>
        <taxon>Xanthomonas</taxon>
    </lineage>
</organism>
<proteinExistence type="predicted"/>
<evidence type="ECO:0000256" key="1">
    <source>
        <dbReference type="SAM" id="MobiDB-lite"/>
    </source>
</evidence>
<name>W4RYN3_9XANT</name>
<evidence type="ECO:0000313" key="2">
    <source>
        <dbReference type="EMBL" id="GAE48784.1"/>
    </source>
</evidence>